<accession>A0ABS6U4X5</accession>
<protein>
    <recommendedName>
        <fullName evidence="4">Proline--tRNA ligase</fullName>
        <ecNumber evidence="4">6.1.1.15</ecNumber>
    </recommendedName>
    <alternativeName>
        <fullName evidence="4">Prolyl-tRNA synthetase</fullName>
        <shortName evidence="4">ProRS</shortName>
    </alternativeName>
</protein>
<comment type="catalytic activity">
    <reaction evidence="4">
        <text>tRNA(Pro) + L-proline + ATP = L-prolyl-tRNA(Pro) + AMP + diphosphate</text>
        <dbReference type="Rhea" id="RHEA:14305"/>
        <dbReference type="Rhea" id="RHEA-COMP:9700"/>
        <dbReference type="Rhea" id="RHEA-COMP:9702"/>
        <dbReference type="ChEBI" id="CHEBI:30616"/>
        <dbReference type="ChEBI" id="CHEBI:33019"/>
        <dbReference type="ChEBI" id="CHEBI:60039"/>
        <dbReference type="ChEBI" id="CHEBI:78442"/>
        <dbReference type="ChEBI" id="CHEBI:78532"/>
        <dbReference type="ChEBI" id="CHEBI:456215"/>
        <dbReference type="EC" id="6.1.1.15"/>
    </reaction>
</comment>
<dbReference type="InterPro" id="IPR033730">
    <property type="entry name" value="ProRS_core_prok"/>
</dbReference>
<dbReference type="PANTHER" id="PTHR42753:SF2">
    <property type="entry name" value="PROLINE--TRNA LIGASE"/>
    <property type="match status" value="1"/>
</dbReference>
<dbReference type="EMBL" id="JADQDF010000001">
    <property type="protein sequence ID" value="MBW0127231.1"/>
    <property type="molecule type" value="Genomic_DNA"/>
</dbReference>
<dbReference type="PROSITE" id="PS50862">
    <property type="entry name" value="AA_TRNA_LIGASE_II"/>
    <property type="match status" value="1"/>
</dbReference>
<keyword evidence="4 6" id="KW-0436">Ligase</keyword>
<dbReference type="InterPro" id="IPR007214">
    <property type="entry name" value="YbaK/aa-tRNA-synth-assoc-dom"/>
</dbReference>
<gene>
    <name evidence="4" type="primary">proS</name>
    <name evidence="6" type="ORF">I4I82_05990</name>
</gene>
<dbReference type="InterPro" id="IPR004500">
    <property type="entry name" value="Pro-tRNA-synth_IIa_bac-type"/>
</dbReference>
<proteinExistence type="inferred from homology"/>
<dbReference type="NCBIfam" id="TIGR00409">
    <property type="entry name" value="proS_fam_II"/>
    <property type="match status" value="1"/>
</dbReference>
<dbReference type="InterPro" id="IPR044140">
    <property type="entry name" value="ProRS_anticodon_short"/>
</dbReference>
<name>A0ABS6U4X5_9PSEU</name>
<dbReference type="RefSeq" id="WP_218595430.1">
    <property type="nucleotide sequence ID" value="NZ_JADQDE010000411.1"/>
</dbReference>
<keyword evidence="7" id="KW-1185">Reference proteome</keyword>
<sequence length="587" mass="62668">MLTRMSSLFLRTLRDDPADAEVPSHKLLVRAGYVRRVAPGIYTWLPLGLKVLRAVEQIVREEMDAIGAQEIQLPALLPREPYEATGRWTEYGPNLFRLKDRKGGDYLLGPTHEELFTQVVKGEYSSYKDYPVVLYQIQNKYRDEARPRAGILRGREFLMKDSYSFDLTDEGLSESYAAHRAAYVKVFERLGLDYVVVAATSGAMGGSASEEFLAVAPTGEDTFVQSPGGYAANVEAVTTTAPPAIPLEGLPEAQAHHTPGTPTIESLVAFLNGAGLVDGEGRGREFTAADTLKNVLLKTRAPGATEWTLLGVGVPGDREVDMKRLEAALEPAEVALLDEADFARNAFLVKGYIGPVSLAANGVRYLVDPRVVTGSAWVTGADKPDHHVVDLVAGRDFTPDGTIEAADVREGDPAPDGSGPLSTARGIEIGHVFQLGRKYADAFALDALGPDSKPVRITMGSYGIGVSRLVAVIAEQNHDGSGLVWPAAVTPYDVHVVIAGKNEEIMTGGAALAAELEAAGLRVLLDDRKASPGVKFADAELIGVPTIVVAGRGLATGVIEVKDRRSGERVEVALSDAVAHLAGRVTG</sequence>
<dbReference type="PANTHER" id="PTHR42753">
    <property type="entry name" value="MITOCHONDRIAL RIBOSOME PROTEIN L39/PROLYL-TRNA LIGASE FAMILY MEMBER"/>
    <property type="match status" value="1"/>
</dbReference>
<feature type="domain" description="Aminoacyl-transfer RNA synthetases class-II family profile" evidence="5">
    <location>
        <begin position="35"/>
        <end position="486"/>
    </location>
</feature>
<comment type="caution">
    <text evidence="6">The sequence shown here is derived from an EMBL/GenBank/DDBJ whole genome shotgun (WGS) entry which is preliminary data.</text>
</comment>
<dbReference type="InterPro" id="IPR023717">
    <property type="entry name" value="Pro-tRNA-Synthase_IIa_type1"/>
</dbReference>
<dbReference type="Pfam" id="PF03129">
    <property type="entry name" value="HGTP_anticodon"/>
    <property type="match status" value="1"/>
</dbReference>
<keyword evidence="2 4" id="KW-0067">ATP-binding</keyword>
<dbReference type="GO" id="GO:0004827">
    <property type="term" value="F:proline-tRNA ligase activity"/>
    <property type="evidence" value="ECO:0007669"/>
    <property type="project" value="UniProtKB-EC"/>
</dbReference>
<dbReference type="EC" id="6.1.1.15" evidence="4"/>
<keyword evidence="4" id="KW-0547">Nucleotide-binding</keyword>
<dbReference type="Pfam" id="PF00587">
    <property type="entry name" value="tRNA-synt_2b"/>
    <property type="match status" value="1"/>
</dbReference>
<keyword evidence="1 4" id="KW-0963">Cytoplasm</keyword>
<evidence type="ECO:0000256" key="1">
    <source>
        <dbReference type="ARBA" id="ARBA00022490"/>
    </source>
</evidence>
<comment type="function">
    <text evidence="4">Catalyzes the attachment of proline to tRNA(Pro) in a two-step reaction: proline is first activated by ATP to form Pro-AMP and then transferred to the acceptor end of tRNA(Pro). As ProRS can inadvertently accommodate and process non-cognate amino acids such as alanine and cysteine, to avoid such errors it has two additional distinct editing activities against alanine. One activity is designated as 'pretransfer' editing and involves the tRNA(Pro)-independent hydrolysis of activated Ala-AMP. The other activity is designated 'posttransfer' editing and involves deacylation of mischarged Ala-tRNA(Pro). The misacylated Cys-tRNA(Pro) is not edited by ProRS.</text>
</comment>
<dbReference type="InterPro" id="IPR050062">
    <property type="entry name" value="Pro-tRNA_synthetase"/>
</dbReference>
<keyword evidence="4" id="KW-0030">Aminoacyl-tRNA synthetase</keyword>
<dbReference type="CDD" id="cd00779">
    <property type="entry name" value="ProRS_core_prok"/>
    <property type="match status" value="1"/>
</dbReference>
<dbReference type="Proteomes" id="UP000694300">
    <property type="component" value="Unassembled WGS sequence"/>
</dbReference>
<organism evidence="6 7">
    <name type="scientific">Pseudonocardia oceani</name>
    <dbReference type="NCBI Taxonomy" id="2792013"/>
    <lineage>
        <taxon>Bacteria</taxon>
        <taxon>Bacillati</taxon>
        <taxon>Actinomycetota</taxon>
        <taxon>Actinomycetes</taxon>
        <taxon>Pseudonocardiales</taxon>
        <taxon>Pseudonocardiaceae</taxon>
        <taxon>Pseudonocardia</taxon>
    </lineage>
</organism>
<evidence type="ECO:0000313" key="7">
    <source>
        <dbReference type="Proteomes" id="UP000694300"/>
    </source>
</evidence>
<comment type="domain">
    <text evidence="4">Consists of three domains: the N-terminal catalytic domain, the editing domain and the C-terminal anticodon-binding domain.</text>
</comment>
<dbReference type="CDD" id="cd00861">
    <property type="entry name" value="ProRS_anticodon_short"/>
    <property type="match status" value="1"/>
</dbReference>
<evidence type="ECO:0000259" key="5">
    <source>
        <dbReference type="PROSITE" id="PS50862"/>
    </source>
</evidence>
<reference evidence="6 7" key="1">
    <citation type="submission" date="2020-11" db="EMBL/GenBank/DDBJ databases">
        <title>Pseudonocardia abyssalis sp. nov. and Pseudonocardia oceani sp. nov., description and phylogenomic analysis of two novel actinomycetes isolated from the deep Southern Ocean.</title>
        <authorList>
            <person name="Parra J."/>
        </authorList>
    </citation>
    <scope>NUCLEOTIDE SEQUENCE [LARGE SCALE GENOMIC DNA]</scope>
    <source>
        <strain evidence="7">KRD185</strain>
    </source>
</reference>
<dbReference type="InterPro" id="IPR004154">
    <property type="entry name" value="Anticodon-bd"/>
</dbReference>
<comment type="subunit">
    <text evidence="4">Homodimer.</text>
</comment>
<evidence type="ECO:0000256" key="3">
    <source>
        <dbReference type="ARBA" id="ARBA00022917"/>
    </source>
</evidence>
<keyword evidence="3 4" id="KW-0648">Protein biosynthesis</keyword>
<comment type="similarity">
    <text evidence="4">Belongs to the class-II aminoacyl-tRNA synthetase family. ProS type 1 subfamily.</text>
</comment>
<dbReference type="InterPro" id="IPR006195">
    <property type="entry name" value="aa-tRNA-synth_II"/>
</dbReference>
<evidence type="ECO:0000313" key="6">
    <source>
        <dbReference type="EMBL" id="MBW0127231.1"/>
    </source>
</evidence>
<evidence type="ECO:0000256" key="2">
    <source>
        <dbReference type="ARBA" id="ARBA00022840"/>
    </source>
</evidence>
<evidence type="ECO:0000256" key="4">
    <source>
        <dbReference type="HAMAP-Rule" id="MF_01569"/>
    </source>
</evidence>
<dbReference type="Pfam" id="PF04073">
    <property type="entry name" value="tRNA_edit"/>
    <property type="match status" value="1"/>
</dbReference>
<dbReference type="HAMAP" id="MF_01569">
    <property type="entry name" value="Pro_tRNA_synth_type1"/>
    <property type="match status" value="1"/>
</dbReference>
<comment type="subcellular location">
    <subcellularLocation>
        <location evidence="4">Cytoplasm</location>
    </subcellularLocation>
</comment>
<dbReference type="NCBIfam" id="NF006625">
    <property type="entry name" value="PRK09194.1"/>
    <property type="match status" value="1"/>
</dbReference>
<dbReference type="InterPro" id="IPR002314">
    <property type="entry name" value="aa-tRNA-synt_IIb"/>
</dbReference>